<sequence>MASRCCDGTQDFGDSSSSSLEDERAAGSGLYKEHGSKTAAAVELEGGRGDKVAIEGCKDQIWDRRGLCGSEGDGWVDRW</sequence>
<dbReference type="EMBL" id="JBEDUW010000002">
    <property type="protein sequence ID" value="KAK9943457.1"/>
    <property type="molecule type" value="Genomic_DNA"/>
</dbReference>
<feature type="region of interest" description="Disordered" evidence="1">
    <location>
        <begin position="1"/>
        <end position="32"/>
    </location>
</feature>
<name>A0AAW1Y6X4_RUBAR</name>
<evidence type="ECO:0000313" key="3">
    <source>
        <dbReference type="Proteomes" id="UP001457282"/>
    </source>
</evidence>
<organism evidence="2 3">
    <name type="scientific">Rubus argutus</name>
    <name type="common">Southern blackberry</name>
    <dbReference type="NCBI Taxonomy" id="59490"/>
    <lineage>
        <taxon>Eukaryota</taxon>
        <taxon>Viridiplantae</taxon>
        <taxon>Streptophyta</taxon>
        <taxon>Embryophyta</taxon>
        <taxon>Tracheophyta</taxon>
        <taxon>Spermatophyta</taxon>
        <taxon>Magnoliopsida</taxon>
        <taxon>eudicotyledons</taxon>
        <taxon>Gunneridae</taxon>
        <taxon>Pentapetalae</taxon>
        <taxon>rosids</taxon>
        <taxon>fabids</taxon>
        <taxon>Rosales</taxon>
        <taxon>Rosaceae</taxon>
        <taxon>Rosoideae</taxon>
        <taxon>Rosoideae incertae sedis</taxon>
        <taxon>Rubus</taxon>
    </lineage>
</organism>
<evidence type="ECO:0000313" key="2">
    <source>
        <dbReference type="EMBL" id="KAK9943457.1"/>
    </source>
</evidence>
<feature type="compositionally biased region" description="Basic and acidic residues" evidence="1">
    <location>
        <begin position="21"/>
        <end position="32"/>
    </location>
</feature>
<evidence type="ECO:0000256" key="1">
    <source>
        <dbReference type="SAM" id="MobiDB-lite"/>
    </source>
</evidence>
<reference evidence="2 3" key="1">
    <citation type="journal article" date="2023" name="G3 (Bethesda)">
        <title>A chromosome-length genome assembly and annotation of blackberry (Rubus argutus, cv. 'Hillquist').</title>
        <authorList>
            <person name="Bruna T."/>
            <person name="Aryal R."/>
            <person name="Dudchenko O."/>
            <person name="Sargent D.J."/>
            <person name="Mead D."/>
            <person name="Buti M."/>
            <person name="Cavallini A."/>
            <person name="Hytonen T."/>
            <person name="Andres J."/>
            <person name="Pham M."/>
            <person name="Weisz D."/>
            <person name="Mascagni F."/>
            <person name="Usai G."/>
            <person name="Natali L."/>
            <person name="Bassil N."/>
            <person name="Fernandez G.E."/>
            <person name="Lomsadze A."/>
            <person name="Armour M."/>
            <person name="Olukolu B."/>
            <person name="Poorten T."/>
            <person name="Britton C."/>
            <person name="Davik J."/>
            <person name="Ashrafi H."/>
            <person name="Aiden E.L."/>
            <person name="Borodovsky M."/>
            <person name="Worthington M."/>
        </authorList>
    </citation>
    <scope>NUCLEOTIDE SEQUENCE [LARGE SCALE GENOMIC DNA]</scope>
    <source>
        <strain evidence="2">PI 553951</strain>
    </source>
</reference>
<keyword evidence="3" id="KW-1185">Reference proteome</keyword>
<comment type="caution">
    <text evidence="2">The sequence shown here is derived from an EMBL/GenBank/DDBJ whole genome shotgun (WGS) entry which is preliminary data.</text>
</comment>
<dbReference type="AlphaFoldDB" id="A0AAW1Y6X4"/>
<protein>
    <submittedName>
        <fullName evidence="2">Uncharacterized protein</fullName>
    </submittedName>
</protein>
<proteinExistence type="predicted"/>
<gene>
    <name evidence="2" type="ORF">M0R45_009064</name>
</gene>
<dbReference type="Proteomes" id="UP001457282">
    <property type="component" value="Unassembled WGS sequence"/>
</dbReference>
<accession>A0AAW1Y6X4</accession>